<evidence type="ECO:0008006" key="3">
    <source>
        <dbReference type="Google" id="ProtNLM"/>
    </source>
</evidence>
<gene>
    <name evidence="1" type="ORF">SAMN02746019_00022240</name>
</gene>
<protein>
    <recommendedName>
        <fullName evidence="3">NodB homology domain-containing protein</fullName>
    </recommendedName>
</protein>
<dbReference type="AlphaFoldDB" id="A0A212PYD8"/>
<name>A0A212PYD8_9CHLR</name>
<reference evidence="2" key="1">
    <citation type="submission" date="2017-06" db="EMBL/GenBank/DDBJ databases">
        <authorList>
            <person name="Varghese N."/>
            <person name="Submissions S."/>
        </authorList>
    </citation>
    <scope>NUCLEOTIDE SEQUENCE [LARGE SCALE GENOMIC DNA]</scope>
    <source>
        <strain evidence="2">JAD2</strain>
    </source>
</reference>
<dbReference type="GO" id="GO:0005975">
    <property type="term" value="P:carbohydrate metabolic process"/>
    <property type="evidence" value="ECO:0007669"/>
    <property type="project" value="InterPro"/>
</dbReference>
<evidence type="ECO:0000313" key="2">
    <source>
        <dbReference type="Proteomes" id="UP000197025"/>
    </source>
</evidence>
<dbReference type="InterPro" id="IPR011330">
    <property type="entry name" value="Glyco_hydro/deAcase_b/a-brl"/>
</dbReference>
<sequence length="507" mass="56478">MISIRRSRWIGIGWLGCALMLGILLFLPPSFRTRAQGGGGVRLALLTDPGAPNPFGPYLAEILRAEGWVAYDVVSPSSLSPTLLQMYPVLLVAEIPLNTTQAGILRDYVWNGGRLIAMRPSPELRAAMGWNTGGTLSEAYVRFEPGHPLVQGLVTESLQFHGVGDLYVADEVEVIAWFYQDRDTNSGFAAIGRVTRGNGWAVFWGYDLARSVALTRQGNPDWVGQDREPDGILRTTDVFSGWIDLERIAIPQADEQMRLLSRLIREGLAAAAPMPQLWYFPNGVLSLLILTADAHGNPQSYYEGELASIESFNARVTFFLTLNFDSCPSAPAPDSVNAWRAAGHTVGIHPYVGTDEWGNDFRDFRTSTMRTRDRFLRCYGPPLSPTIRTHQIRMGTGWVGNARVHAEFGFPLNLDYYMRGDVTARPDGTQAHGYLTGSGLPMRFVDLNGEILPVYQQLTNIVDEQYMAQPFYPDWRRDADQVIAMMDAGLNAYYSAFVANFHVDYYN</sequence>
<dbReference type="EMBL" id="FYEK01000003">
    <property type="protein sequence ID" value="SNB51978.1"/>
    <property type="molecule type" value="Genomic_DNA"/>
</dbReference>
<proteinExistence type="predicted"/>
<dbReference type="InterPro" id="IPR029062">
    <property type="entry name" value="Class_I_gatase-like"/>
</dbReference>
<dbReference type="SUPFAM" id="SSF52317">
    <property type="entry name" value="Class I glutamine amidotransferase-like"/>
    <property type="match status" value="1"/>
</dbReference>
<organism evidence="1 2">
    <name type="scientific">Thermoflexus hugenholtzii JAD2</name>
    <dbReference type="NCBI Taxonomy" id="877466"/>
    <lineage>
        <taxon>Bacteria</taxon>
        <taxon>Bacillati</taxon>
        <taxon>Chloroflexota</taxon>
        <taxon>Thermoflexia</taxon>
        <taxon>Thermoflexales</taxon>
        <taxon>Thermoflexaceae</taxon>
        <taxon>Thermoflexus</taxon>
    </lineage>
</organism>
<keyword evidence="2" id="KW-1185">Reference proteome</keyword>
<dbReference type="Gene3D" id="3.40.50.880">
    <property type="match status" value="1"/>
</dbReference>
<dbReference type="Proteomes" id="UP000197025">
    <property type="component" value="Unassembled WGS sequence"/>
</dbReference>
<dbReference type="SUPFAM" id="SSF88713">
    <property type="entry name" value="Glycoside hydrolase/deacetylase"/>
    <property type="match status" value="1"/>
</dbReference>
<accession>A0A212PYD8</accession>
<evidence type="ECO:0000313" key="1">
    <source>
        <dbReference type="EMBL" id="SNB51978.1"/>
    </source>
</evidence>
<dbReference type="InParanoid" id="A0A212PYD8"/>